<dbReference type="AlphaFoldDB" id="A0A1V6C498"/>
<sequence length="263" mass="29089">MVKYIIMLKAIILGLLQGITEFLPVSSSGHLLYVNNVLMKQVYDLPLLISAHAGTMLAVLVFFRNQVKRLILAVFQFKNPEYSYERKLWCYLIVASIPAGLAGFFLESRIDKISSIYILGVCWIINGLMLIIGEIMSKRKKESTINFLSALIIGIFQTIAILPGISRSGSTITAARNTGLNPEQAFEFSFLLGIIAIMGGFLLEIIKKPQGFTYPCLVSGIVAMISGYLALIVLLKAIRSNNLKFFGVYTILCGIIAILIQQI</sequence>
<evidence type="ECO:0000256" key="12">
    <source>
        <dbReference type="ARBA" id="ARBA00032932"/>
    </source>
</evidence>
<evidence type="ECO:0000256" key="14">
    <source>
        <dbReference type="HAMAP-Rule" id="MF_01006"/>
    </source>
</evidence>
<feature type="transmembrane region" description="Helical" evidence="14">
    <location>
        <begin position="243"/>
        <end position="260"/>
    </location>
</feature>
<dbReference type="GO" id="GO:0008360">
    <property type="term" value="P:regulation of cell shape"/>
    <property type="evidence" value="ECO:0007669"/>
    <property type="project" value="UniProtKB-KW"/>
</dbReference>
<evidence type="ECO:0000313" key="15">
    <source>
        <dbReference type="EMBL" id="OQB71752.1"/>
    </source>
</evidence>
<name>A0A1V6C498_UNCT6</name>
<protein>
    <recommendedName>
        <fullName evidence="4 14">Undecaprenyl-diphosphatase</fullName>
        <ecNumber evidence="3 14">3.6.1.27</ecNumber>
    </recommendedName>
    <alternativeName>
        <fullName evidence="12 14">Bacitracin resistance protein</fullName>
    </alternativeName>
    <alternativeName>
        <fullName evidence="11 14">Undecaprenyl pyrophosphate phosphatase</fullName>
    </alternativeName>
</protein>
<dbReference type="EC" id="3.6.1.27" evidence="3 14"/>
<dbReference type="HAMAP" id="MF_01006">
    <property type="entry name" value="Undec_diphosphatase"/>
    <property type="match status" value="1"/>
</dbReference>
<feature type="transmembrane region" description="Helical" evidence="14">
    <location>
        <begin position="45"/>
        <end position="63"/>
    </location>
</feature>
<dbReference type="GO" id="GO:0050380">
    <property type="term" value="F:undecaprenyl-diphosphatase activity"/>
    <property type="evidence" value="ECO:0007669"/>
    <property type="project" value="UniProtKB-UniRule"/>
</dbReference>
<feature type="transmembrane region" description="Helical" evidence="14">
    <location>
        <begin position="185"/>
        <end position="205"/>
    </location>
</feature>
<evidence type="ECO:0000256" key="6">
    <source>
        <dbReference type="ARBA" id="ARBA00022692"/>
    </source>
</evidence>
<comment type="caution">
    <text evidence="15">The sequence shown here is derived from an EMBL/GenBank/DDBJ whole genome shotgun (WGS) entry which is preliminary data.</text>
</comment>
<dbReference type="GO" id="GO:0071555">
    <property type="term" value="P:cell wall organization"/>
    <property type="evidence" value="ECO:0007669"/>
    <property type="project" value="UniProtKB-KW"/>
</dbReference>
<organism evidence="15">
    <name type="scientific">candidate division TA06 bacterium ADurb.Bin131</name>
    <dbReference type="NCBI Taxonomy" id="1852827"/>
    <lineage>
        <taxon>Bacteria</taxon>
        <taxon>Bacteria division TA06</taxon>
    </lineage>
</organism>
<keyword evidence="8 14" id="KW-1133">Transmembrane helix</keyword>
<keyword evidence="14" id="KW-0133">Cell shape</keyword>
<evidence type="ECO:0000256" key="10">
    <source>
        <dbReference type="ARBA" id="ARBA00023251"/>
    </source>
</evidence>
<feature type="transmembrane region" description="Helical" evidence="14">
    <location>
        <begin position="212"/>
        <end position="237"/>
    </location>
</feature>
<comment type="function">
    <text evidence="14">Catalyzes the dephosphorylation of undecaprenyl diphosphate (UPP). Confers resistance to bacitracin.</text>
</comment>
<evidence type="ECO:0000256" key="2">
    <source>
        <dbReference type="ARBA" id="ARBA00010621"/>
    </source>
</evidence>
<evidence type="ECO:0000256" key="1">
    <source>
        <dbReference type="ARBA" id="ARBA00004651"/>
    </source>
</evidence>
<evidence type="ECO:0000256" key="9">
    <source>
        <dbReference type="ARBA" id="ARBA00023136"/>
    </source>
</evidence>
<evidence type="ECO:0000256" key="5">
    <source>
        <dbReference type="ARBA" id="ARBA00022475"/>
    </source>
</evidence>
<feature type="transmembrane region" description="Helical" evidence="14">
    <location>
        <begin position="112"/>
        <end position="133"/>
    </location>
</feature>
<dbReference type="Proteomes" id="UP000485562">
    <property type="component" value="Unassembled WGS sequence"/>
</dbReference>
<comment type="catalytic activity">
    <reaction evidence="13 14">
        <text>di-trans,octa-cis-undecaprenyl diphosphate + H2O = di-trans,octa-cis-undecaprenyl phosphate + phosphate + H(+)</text>
        <dbReference type="Rhea" id="RHEA:28094"/>
        <dbReference type="ChEBI" id="CHEBI:15377"/>
        <dbReference type="ChEBI" id="CHEBI:15378"/>
        <dbReference type="ChEBI" id="CHEBI:43474"/>
        <dbReference type="ChEBI" id="CHEBI:58405"/>
        <dbReference type="ChEBI" id="CHEBI:60392"/>
        <dbReference type="EC" id="3.6.1.27"/>
    </reaction>
</comment>
<keyword evidence="14" id="KW-0961">Cell wall biogenesis/degradation</keyword>
<keyword evidence="9 14" id="KW-0472">Membrane</keyword>
<dbReference type="GO" id="GO:0005886">
    <property type="term" value="C:plasma membrane"/>
    <property type="evidence" value="ECO:0007669"/>
    <property type="project" value="UniProtKB-SubCell"/>
</dbReference>
<evidence type="ECO:0000256" key="7">
    <source>
        <dbReference type="ARBA" id="ARBA00022801"/>
    </source>
</evidence>
<evidence type="ECO:0000256" key="13">
    <source>
        <dbReference type="ARBA" id="ARBA00047594"/>
    </source>
</evidence>
<keyword evidence="5 14" id="KW-1003">Cell membrane</keyword>
<evidence type="ECO:0000256" key="3">
    <source>
        <dbReference type="ARBA" id="ARBA00012374"/>
    </source>
</evidence>
<dbReference type="EMBL" id="MWDQ01000150">
    <property type="protein sequence ID" value="OQB71752.1"/>
    <property type="molecule type" value="Genomic_DNA"/>
</dbReference>
<dbReference type="InterPro" id="IPR003824">
    <property type="entry name" value="UppP"/>
</dbReference>
<keyword evidence="6 14" id="KW-0812">Transmembrane</keyword>
<comment type="subcellular location">
    <subcellularLocation>
        <location evidence="1 14">Cell membrane</location>
        <topology evidence="1 14">Multi-pass membrane protein</topology>
    </subcellularLocation>
</comment>
<comment type="similarity">
    <text evidence="2 14">Belongs to the UppP family.</text>
</comment>
<comment type="miscellaneous">
    <text evidence="14">Bacitracin is thought to be involved in the inhibition of peptidoglycan synthesis by sequestering undecaprenyl diphosphate, thereby reducing the pool of lipid carrier available.</text>
</comment>
<dbReference type="PANTHER" id="PTHR30622">
    <property type="entry name" value="UNDECAPRENYL-DIPHOSPHATASE"/>
    <property type="match status" value="1"/>
</dbReference>
<keyword evidence="7 14" id="KW-0378">Hydrolase</keyword>
<feature type="transmembrane region" description="Helical" evidence="14">
    <location>
        <begin position="88"/>
        <end position="106"/>
    </location>
</feature>
<dbReference type="GO" id="GO:0009252">
    <property type="term" value="P:peptidoglycan biosynthetic process"/>
    <property type="evidence" value="ECO:0007669"/>
    <property type="project" value="UniProtKB-KW"/>
</dbReference>
<dbReference type="PANTHER" id="PTHR30622:SF2">
    <property type="entry name" value="UNDECAPRENYL-DIPHOSPHATASE"/>
    <property type="match status" value="1"/>
</dbReference>
<evidence type="ECO:0000256" key="11">
    <source>
        <dbReference type="ARBA" id="ARBA00032707"/>
    </source>
</evidence>
<dbReference type="GO" id="GO:0046677">
    <property type="term" value="P:response to antibiotic"/>
    <property type="evidence" value="ECO:0007669"/>
    <property type="project" value="UniProtKB-UniRule"/>
</dbReference>
<evidence type="ECO:0000256" key="4">
    <source>
        <dbReference type="ARBA" id="ARBA00021581"/>
    </source>
</evidence>
<evidence type="ECO:0000256" key="8">
    <source>
        <dbReference type="ARBA" id="ARBA00022989"/>
    </source>
</evidence>
<proteinExistence type="inferred from homology"/>
<feature type="transmembrane region" description="Helical" evidence="14">
    <location>
        <begin position="145"/>
        <end position="165"/>
    </location>
</feature>
<keyword evidence="14" id="KW-0573">Peptidoglycan synthesis</keyword>
<reference evidence="15" key="1">
    <citation type="submission" date="2017-02" db="EMBL/GenBank/DDBJ databases">
        <title>Delving into the versatile metabolic prowess of the omnipresent phylum Bacteroidetes.</title>
        <authorList>
            <person name="Nobu M.K."/>
            <person name="Mei R."/>
            <person name="Narihiro T."/>
            <person name="Kuroda K."/>
            <person name="Liu W.-T."/>
        </authorList>
    </citation>
    <scope>NUCLEOTIDE SEQUENCE</scope>
    <source>
        <strain evidence="15">ADurb.Bin131</strain>
    </source>
</reference>
<accession>A0A1V6C498</accession>
<keyword evidence="10 14" id="KW-0046">Antibiotic resistance</keyword>
<dbReference type="Pfam" id="PF02673">
    <property type="entry name" value="BacA"/>
    <property type="match status" value="1"/>
</dbReference>
<gene>
    <name evidence="14 15" type="primary">uppP</name>
    <name evidence="15" type="ORF">BWX89_01673</name>
</gene>